<organism evidence="1 2">
    <name type="scientific">Arachidicoccus ginsenosidivorans</name>
    <dbReference type="NCBI Taxonomy" id="496057"/>
    <lineage>
        <taxon>Bacteria</taxon>
        <taxon>Pseudomonadati</taxon>
        <taxon>Bacteroidota</taxon>
        <taxon>Chitinophagia</taxon>
        <taxon>Chitinophagales</taxon>
        <taxon>Chitinophagaceae</taxon>
        <taxon>Arachidicoccus</taxon>
    </lineage>
</organism>
<dbReference type="Gene3D" id="2.130.10.10">
    <property type="entry name" value="YVTN repeat-like/Quinoprotein amine dehydrogenase"/>
    <property type="match status" value="1"/>
</dbReference>
<name>A0A5B8VPY4_9BACT</name>
<accession>A0A5B8VPY4</accession>
<dbReference type="RefSeq" id="WP_146786187.1">
    <property type="nucleotide sequence ID" value="NZ_CP042434.1"/>
</dbReference>
<dbReference type="EMBL" id="CP042434">
    <property type="protein sequence ID" value="QEC73560.1"/>
    <property type="molecule type" value="Genomic_DNA"/>
</dbReference>
<sequence>MRIYPHNYFWIILVCFVLVAPFNLRGQQFTKPEVINYPKSTYKAEGQNWSVTQDENRIMYFGNNQGLLRYDGEQWQLFTLPQKKVIRSVAADHEGKIFSGAFGEFGYWQKIFMAPCITTP</sequence>
<evidence type="ECO:0000313" key="1">
    <source>
        <dbReference type="EMBL" id="QEC73560.1"/>
    </source>
</evidence>
<evidence type="ECO:0008006" key="3">
    <source>
        <dbReference type="Google" id="ProtNLM"/>
    </source>
</evidence>
<dbReference type="Proteomes" id="UP000321291">
    <property type="component" value="Chromosome"/>
</dbReference>
<dbReference type="OrthoDB" id="1090267at2"/>
<dbReference type="AlphaFoldDB" id="A0A5B8VPY4"/>
<protein>
    <recommendedName>
        <fullName evidence="3">Transcriptional regulator</fullName>
    </recommendedName>
</protein>
<gene>
    <name evidence="1" type="ORF">FSB73_19720</name>
</gene>
<dbReference type="KEGG" id="agi:FSB73_19720"/>
<reference evidence="1 2" key="1">
    <citation type="journal article" date="2017" name="Int. J. Syst. Evol. Microbiol.">
        <title>Arachidicoccus ginsenosidivorans sp. nov., with ginsenoside-converting activity isolated from ginseng cultivating soil.</title>
        <authorList>
            <person name="Siddiqi M.Z."/>
            <person name="Aslam Z."/>
            <person name="Im W.T."/>
        </authorList>
    </citation>
    <scope>NUCLEOTIDE SEQUENCE [LARGE SCALE GENOMIC DNA]</scope>
    <source>
        <strain evidence="1 2">Gsoil 809</strain>
    </source>
</reference>
<evidence type="ECO:0000313" key="2">
    <source>
        <dbReference type="Proteomes" id="UP000321291"/>
    </source>
</evidence>
<proteinExistence type="predicted"/>
<keyword evidence="2" id="KW-1185">Reference proteome</keyword>
<dbReference type="InterPro" id="IPR015943">
    <property type="entry name" value="WD40/YVTN_repeat-like_dom_sf"/>
</dbReference>